<dbReference type="EMBL" id="CP061336">
    <property type="protein sequence ID" value="QNU68666.1"/>
    <property type="molecule type" value="Genomic_DNA"/>
</dbReference>
<dbReference type="RefSeq" id="WP_137696105.1">
    <property type="nucleotide sequence ID" value="NZ_CP061336.1"/>
</dbReference>
<feature type="transmembrane region" description="Helical" evidence="1">
    <location>
        <begin position="25"/>
        <end position="45"/>
    </location>
</feature>
<keyword evidence="1" id="KW-0812">Transmembrane</keyword>
<proteinExistence type="predicted"/>
<organism evidence="2 3">
    <name type="scientific">Ruminiclostridium herbifermentans</name>
    <dbReference type="NCBI Taxonomy" id="2488810"/>
    <lineage>
        <taxon>Bacteria</taxon>
        <taxon>Bacillati</taxon>
        <taxon>Bacillota</taxon>
        <taxon>Clostridia</taxon>
        <taxon>Eubacteriales</taxon>
        <taxon>Oscillospiraceae</taxon>
        <taxon>Ruminiclostridium</taxon>
    </lineage>
</organism>
<accession>A0A4V6EP48</accession>
<dbReference type="KEGG" id="rher:EHE19_009845"/>
<evidence type="ECO:0000313" key="3">
    <source>
        <dbReference type="Proteomes" id="UP000306409"/>
    </source>
</evidence>
<name>A0A4V6EP48_9FIRM</name>
<dbReference type="AlphaFoldDB" id="A0A4V6EP48"/>
<keyword evidence="1" id="KW-1133">Transmembrane helix</keyword>
<dbReference type="Proteomes" id="UP000306409">
    <property type="component" value="Chromosome"/>
</dbReference>
<evidence type="ECO:0000313" key="2">
    <source>
        <dbReference type="EMBL" id="QNU68666.1"/>
    </source>
</evidence>
<reference evidence="2 3" key="1">
    <citation type="submission" date="2020-09" db="EMBL/GenBank/DDBJ databases">
        <title>Characterization and genome sequencing of Ruminiclostridium sp. nov. MA18.</title>
        <authorList>
            <person name="Rettenmaier R."/>
            <person name="Kowollik M.-L."/>
            <person name="Liebl W."/>
            <person name="Zverlov V."/>
        </authorList>
    </citation>
    <scope>NUCLEOTIDE SEQUENCE [LARGE SCALE GENOMIC DNA]</scope>
    <source>
        <strain evidence="2 3">MA18</strain>
    </source>
</reference>
<gene>
    <name evidence="2" type="ORF">EHE19_009845</name>
</gene>
<sequence length="67" mass="7539">MLEQLINSCLCDVAPPFRLPTRCGFLIFTLVIGVLAVIVIAWILINKAQKKNSSIQEVQQKAQKEQQ</sequence>
<keyword evidence="3" id="KW-1185">Reference proteome</keyword>
<keyword evidence="1" id="KW-0472">Membrane</keyword>
<protein>
    <submittedName>
        <fullName evidence="2">Uncharacterized protein</fullName>
    </submittedName>
</protein>
<evidence type="ECO:0000256" key="1">
    <source>
        <dbReference type="SAM" id="Phobius"/>
    </source>
</evidence>